<protein>
    <recommendedName>
        <fullName evidence="3">Acyl-CoA dehydrogenase</fullName>
    </recommendedName>
</protein>
<accession>A0A1H1H4H4</accession>
<dbReference type="GO" id="GO:0016627">
    <property type="term" value="F:oxidoreductase activity, acting on the CH-CH group of donors"/>
    <property type="evidence" value="ECO:0007669"/>
    <property type="project" value="InterPro"/>
</dbReference>
<dbReference type="SUPFAM" id="SSF56645">
    <property type="entry name" value="Acyl-CoA dehydrogenase NM domain-like"/>
    <property type="match status" value="1"/>
</dbReference>
<proteinExistence type="predicted"/>
<sequence>MGYILPVVASTARLRQAADDLSKNLLRPAAGEIDTLDQLPTDHLAALRDSGLFSVLAADAPIPLVFDIGESLVAACLATGFVWAQHQGAVLRLLSAPGPSRDKWLPPLLAGTTIAGVTYSGLPSHGASLRCHRQANGEMILAGQARFVTSWPWIGLLIAWAYNEETDRVYAFAVPSPQEQPETRSTTLTLLAANASATVALSVGSPSGTLADGGWRVSPDQILTSIPGPSGTKTPPASARANATLGLGLLAGIATDLQHVDPRSAEIARAARTNLRNRLDVATGDASKAEEIPAARGELLRSTMDAALALYRSTGSTATLATSLAARRVREAAFAQTTATTLEERRIAQG</sequence>
<gene>
    <name evidence="1" type="ORF">SAMN04489765_3813</name>
</gene>
<dbReference type="STRING" id="47312.SAMN04489765_3813"/>
<dbReference type="RefSeq" id="WP_156483206.1">
    <property type="nucleotide sequence ID" value="NZ_LSRH01000037.1"/>
</dbReference>
<evidence type="ECO:0000313" key="2">
    <source>
        <dbReference type="Proteomes" id="UP000183053"/>
    </source>
</evidence>
<dbReference type="AlphaFoldDB" id="A0A1H1H4H4"/>
<organism evidence="1 2">
    <name type="scientific">Tsukamurella pulmonis</name>
    <dbReference type="NCBI Taxonomy" id="47312"/>
    <lineage>
        <taxon>Bacteria</taxon>
        <taxon>Bacillati</taxon>
        <taxon>Actinomycetota</taxon>
        <taxon>Actinomycetes</taxon>
        <taxon>Mycobacteriales</taxon>
        <taxon>Tsukamurellaceae</taxon>
        <taxon>Tsukamurella</taxon>
    </lineage>
</organism>
<keyword evidence="2" id="KW-1185">Reference proteome</keyword>
<evidence type="ECO:0008006" key="3">
    <source>
        <dbReference type="Google" id="ProtNLM"/>
    </source>
</evidence>
<name>A0A1H1H4H4_9ACTN</name>
<dbReference type="Proteomes" id="UP000183053">
    <property type="component" value="Unassembled WGS sequence"/>
</dbReference>
<dbReference type="Gene3D" id="1.10.540.10">
    <property type="entry name" value="Acyl-CoA dehydrogenase/oxidase, N-terminal domain"/>
    <property type="match status" value="1"/>
</dbReference>
<dbReference type="GO" id="GO:0050660">
    <property type="term" value="F:flavin adenine dinucleotide binding"/>
    <property type="evidence" value="ECO:0007669"/>
    <property type="project" value="InterPro"/>
</dbReference>
<dbReference type="InterPro" id="IPR009100">
    <property type="entry name" value="AcylCoA_DH/oxidase_NM_dom_sf"/>
</dbReference>
<reference evidence="2" key="1">
    <citation type="submission" date="2016-10" db="EMBL/GenBank/DDBJ databases">
        <authorList>
            <person name="Varghese N."/>
            <person name="Submissions S."/>
        </authorList>
    </citation>
    <scope>NUCLEOTIDE SEQUENCE [LARGE SCALE GENOMIC DNA]</scope>
    <source>
        <strain evidence="2">DSM 44142</strain>
    </source>
</reference>
<dbReference type="InterPro" id="IPR037069">
    <property type="entry name" value="AcylCoA_DH/ox_N_sf"/>
</dbReference>
<dbReference type="EMBL" id="FNLF01000002">
    <property type="protein sequence ID" value="SDR20395.1"/>
    <property type="molecule type" value="Genomic_DNA"/>
</dbReference>
<evidence type="ECO:0000313" key="1">
    <source>
        <dbReference type="EMBL" id="SDR20395.1"/>
    </source>
</evidence>